<dbReference type="Gene3D" id="3.20.20.80">
    <property type="entry name" value="Glycosidases"/>
    <property type="match status" value="1"/>
</dbReference>
<evidence type="ECO:0008006" key="4">
    <source>
        <dbReference type="Google" id="ProtNLM"/>
    </source>
</evidence>
<dbReference type="GO" id="GO:0003796">
    <property type="term" value="F:lysozyme activity"/>
    <property type="evidence" value="ECO:0007669"/>
    <property type="project" value="InterPro"/>
</dbReference>
<dbReference type="InterPro" id="IPR017853">
    <property type="entry name" value="GH"/>
</dbReference>
<proteinExistence type="inferred from homology"/>
<reference evidence="2 3" key="1">
    <citation type="submission" date="2017-03" db="EMBL/GenBank/DDBJ databases">
        <title>Genome analysis of strain PAMC 26577.</title>
        <authorList>
            <person name="Oh H.-M."/>
            <person name="Yang J.-A."/>
        </authorList>
    </citation>
    <scope>NUCLEOTIDE SEQUENCE [LARGE SCALE GENOMIC DNA]</scope>
    <source>
        <strain evidence="2 3">PAMC 26577</strain>
    </source>
</reference>
<dbReference type="SUPFAM" id="SSF51445">
    <property type="entry name" value="(Trans)glycosidases"/>
    <property type="match status" value="1"/>
</dbReference>
<name>A0A242MBN8_CABSO</name>
<dbReference type="Proteomes" id="UP000195221">
    <property type="component" value="Unassembled WGS sequence"/>
</dbReference>
<dbReference type="EMBL" id="NBTZ01000137">
    <property type="protein sequence ID" value="OTP68153.1"/>
    <property type="molecule type" value="Genomic_DNA"/>
</dbReference>
<dbReference type="InterPro" id="IPR002053">
    <property type="entry name" value="Glyco_hydro_25"/>
</dbReference>
<dbReference type="GO" id="GO:0009253">
    <property type="term" value="P:peptidoglycan catabolic process"/>
    <property type="evidence" value="ECO:0007669"/>
    <property type="project" value="InterPro"/>
</dbReference>
<dbReference type="PROSITE" id="PS51904">
    <property type="entry name" value="GLYCOSYL_HYDROL_F25_2"/>
    <property type="match status" value="1"/>
</dbReference>
<evidence type="ECO:0000313" key="3">
    <source>
        <dbReference type="Proteomes" id="UP000195221"/>
    </source>
</evidence>
<comment type="caution">
    <text evidence="2">The sequence shown here is derived from an EMBL/GenBank/DDBJ whole genome shotgun (WGS) entry which is preliminary data.</text>
</comment>
<sequence length="133" mass="14716">MLLALDWENSTSGADMTVDDACTFVEIVHDKTGRWPVVYGSNLVAHADKVASINCSLSKCPLWIASYQDTPEAPSRIWKTWTFWQYTDGRHGPDPKLNKLDRNSYNGKDAAALADAWPKLGGTMKVIPATSML</sequence>
<accession>A0A242MBN8</accession>
<dbReference type="AlphaFoldDB" id="A0A242MBN8"/>
<dbReference type="GO" id="GO:0016998">
    <property type="term" value="P:cell wall macromolecule catabolic process"/>
    <property type="evidence" value="ECO:0007669"/>
    <property type="project" value="InterPro"/>
</dbReference>
<protein>
    <recommendedName>
        <fullName evidence="4">Lyzozyme M1 (1,4-beta-N-acetylmuramidase)</fullName>
    </recommendedName>
</protein>
<gene>
    <name evidence="2" type="ORF">PAMC26577_34730</name>
</gene>
<evidence type="ECO:0000313" key="2">
    <source>
        <dbReference type="EMBL" id="OTP68153.1"/>
    </source>
</evidence>
<dbReference type="Pfam" id="PF01183">
    <property type="entry name" value="Glyco_hydro_25"/>
    <property type="match status" value="1"/>
</dbReference>
<comment type="similarity">
    <text evidence="1">Belongs to the glycosyl hydrolase 25 family.</text>
</comment>
<organism evidence="2 3">
    <name type="scientific">Caballeronia sordidicola</name>
    <name type="common">Burkholderia sordidicola</name>
    <dbReference type="NCBI Taxonomy" id="196367"/>
    <lineage>
        <taxon>Bacteria</taxon>
        <taxon>Pseudomonadati</taxon>
        <taxon>Pseudomonadota</taxon>
        <taxon>Betaproteobacteria</taxon>
        <taxon>Burkholderiales</taxon>
        <taxon>Burkholderiaceae</taxon>
        <taxon>Caballeronia</taxon>
    </lineage>
</organism>
<evidence type="ECO:0000256" key="1">
    <source>
        <dbReference type="ARBA" id="ARBA00010646"/>
    </source>
</evidence>